<dbReference type="AlphaFoldDB" id="A0A4V6A586"/>
<reference evidence="2 3" key="1">
    <citation type="journal article" date="2015" name="Genome Biol.">
        <title>Comparative genomics of Steinernema reveals deeply conserved gene regulatory networks.</title>
        <authorList>
            <person name="Dillman A.R."/>
            <person name="Macchietto M."/>
            <person name="Porter C.F."/>
            <person name="Rogers A."/>
            <person name="Williams B."/>
            <person name="Antoshechkin I."/>
            <person name="Lee M.M."/>
            <person name="Goodwin Z."/>
            <person name="Lu X."/>
            <person name="Lewis E.E."/>
            <person name="Goodrich-Blair H."/>
            <person name="Stock S.P."/>
            <person name="Adams B.J."/>
            <person name="Sternberg P.W."/>
            <person name="Mortazavi A."/>
        </authorList>
    </citation>
    <scope>NUCLEOTIDE SEQUENCE [LARGE SCALE GENOMIC DNA]</scope>
    <source>
        <strain evidence="2 3">ALL</strain>
    </source>
</reference>
<evidence type="ECO:0000256" key="1">
    <source>
        <dbReference type="SAM" id="Phobius"/>
    </source>
</evidence>
<reference evidence="2 3" key="2">
    <citation type="journal article" date="2019" name="G3 (Bethesda)">
        <title>Hybrid Assembly of the Genome of the Entomopathogenic Nematode Steinernema carpocapsae Identifies the X-Chromosome.</title>
        <authorList>
            <person name="Serra L."/>
            <person name="Macchietto M."/>
            <person name="Macias-Munoz A."/>
            <person name="McGill C.J."/>
            <person name="Rodriguez I.M."/>
            <person name="Rodriguez B."/>
            <person name="Murad R."/>
            <person name="Mortazavi A."/>
        </authorList>
    </citation>
    <scope>NUCLEOTIDE SEQUENCE [LARGE SCALE GENOMIC DNA]</scope>
    <source>
        <strain evidence="2 3">ALL</strain>
    </source>
</reference>
<proteinExistence type="predicted"/>
<name>A0A4V6A586_STECR</name>
<feature type="transmembrane region" description="Helical" evidence="1">
    <location>
        <begin position="51"/>
        <end position="84"/>
    </location>
</feature>
<sequence length="127" mass="13651">MPSIRPWEFVRNSLMEAALATLTTSTRCNPAQKCAVTRATINPDPNNPNNLIIPCFCVVCCTYLVVANYGAVVTVTFLISFTAFARLSNCVFSRSIVELVGVARPDLPLIVERTAASLSSIPAAEAT</sequence>
<organism evidence="2 3">
    <name type="scientific">Steinernema carpocapsae</name>
    <name type="common">Entomopathogenic nematode</name>
    <dbReference type="NCBI Taxonomy" id="34508"/>
    <lineage>
        <taxon>Eukaryota</taxon>
        <taxon>Metazoa</taxon>
        <taxon>Ecdysozoa</taxon>
        <taxon>Nematoda</taxon>
        <taxon>Chromadorea</taxon>
        <taxon>Rhabditida</taxon>
        <taxon>Tylenchina</taxon>
        <taxon>Panagrolaimomorpha</taxon>
        <taxon>Strongyloidoidea</taxon>
        <taxon>Steinernematidae</taxon>
        <taxon>Steinernema</taxon>
    </lineage>
</organism>
<accession>A0A4V6A586</accession>
<keyword evidence="1" id="KW-1133">Transmembrane helix</keyword>
<evidence type="ECO:0000313" key="3">
    <source>
        <dbReference type="Proteomes" id="UP000298663"/>
    </source>
</evidence>
<comment type="caution">
    <text evidence="2">The sequence shown here is derived from an EMBL/GenBank/DDBJ whole genome shotgun (WGS) entry which is preliminary data.</text>
</comment>
<protein>
    <submittedName>
        <fullName evidence="2">Uncharacterized protein</fullName>
    </submittedName>
</protein>
<evidence type="ECO:0000313" key="2">
    <source>
        <dbReference type="EMBL" id="TKR89715.1"/>
    </source>
</evidence>
<dbReference type="Proteomes" id="UP000298663">
    <property type="component" value="Unassembled WGS sequence"/>
</dbReference>
<keyword evidence="1" id="KW-0472">Membrane</keyword>
<dbReference type="EMBL" id="AZBU02000003">
    <property type="protein sequence ID" value="TKR89715.1"/>
    <property type="molecule type" value="Genomic_DNA"/>
</dbReference>
<keyword evidence="3" id="KW-1185">Reference proteome</keyword>
<keyword evidence="1" id="KW-0812">Transmembrane</keyword>
<gene>
    <name evidence="2" type="ORF">L596_013776</name>
</gene>